<sequence length="378" mass="41565">MRLSDTQQQALQALFGPQDPLLAGLDCYVVGGAVRDALLGLKAGDKDWVVVGATPEQLAQRGFIPVGGDFPVFLHPRTKEEFALARTERKSGRGYQGFTFYTGVDVTLEADLQRRDLTINAMAVDAQGQLHDPLHGYADLQARILRHVGDAFIEDPVRLLRLARFAARFSDFSIAPTTMQFATVLVENGEVDALVPERVWQELHKALATEQPLRMMAVLAQCGALTRILPGLVVNTQIEQAMTQAVQQGLTTAQRLALLLWQSPTRLALVKQLRTPAAYVDLVRLVPLFIEQLQSDLSAEQVAQALQQMDVLRRPERFESVLQAAACAIPLDIEQWRQWAHAFCAVDAGAIAKHYAGQGAAIPQAIWQARLAAISAHL</sequence>
<dbReference type="InterPro" id="IPR002646">
    <property type="entry name" value="PolA_pol_head_dom"/>
</dbReference>
<gene>
    <name evidence="14" type="ORF">GCM10023337_13300</name>
</gene>
<evidence type="ECO:0000256" key="7">
    <source>
        <dbReference type="ARBA" id="ARBA00022800"/>
    </source>
</evidence>
<evidence type="ECO:0000256" key="4">
    <source>
        <dbReference type="ARBA" id="ARBA00022695"/>
    </source>
</evidence>
<dbReference type="Pfam" id="PF01743">
    <property type="entry name" value="PolyA_pol"/>
    <property type="match status" value="1"/>
</dbReference>
<organism evidence="14 15">
    <name type="scientific">Paenalcaligenes hermetiae</name>
    <dbReference type="NCBI Taxonomy" id="1157987"/>
    <lineage>
        <taxon>Bacteria</taxon>
        <taxon>Pseudomonadati</taxon>
        <taxon>Pseudomonadota</taxon>
        <taxon>Betaproteobacteria</taxon>
        <taxon>Burkholderiales</taxon>
        <taxon>Alcaligenaceae</taxon>
        <taxon>Paenalcaligenes</taxon>
    </lineage>
</organism>
<evidence type="ECO:0000259" key="13">
    <source>
        <dbReference type="Pfam" id="PF12627"/>
    </source>
</evidence>
<dbReference type="InterPro" id="IPR032828">
    <property type="entry name" value="PolyA_RNA-bd"/>
</dbReference>
<dbReference type="EMBL" id="BAABKD010000009">
    <property type="protein sequence ID" value="GAA5089832.1"/>
    <property type="molecule type" value="Genomic_DNA"/>
</dbReference>
<dbReference type="SUPFAM" id="SSF81301">
    <property type="entry name" value="Nucleotidyltransferase"/>
    <property type="match status" value="1"/>
</dbReference>
<dbReference type="InterPro" id="IPR012006">
    <property type="entry name" value="CCA_bact"/>
</dbReference>
<feature type="domain" description="tRNA nucleotidyltransferase/poly(A) polymerase RNA and SrmB- binding" evidence="13">
    <location>
        <begin position="171"/>
        <end position="232"/>
    </location>
</feature>
<evidence type="ECO:0000259" key="12">
    <source>
        <dbReference type="Pfam" id="PF01743"/>
    </source>
</evidence>
<dbReference type="PANTHER" id="PTHR47545">
    <property type="entry name" value="MULTIFUNCTIONAL CCA PROTEIN"/>
    <property type="match status" value="1"/>
</dbReference>
<keyword evidence="3" id="KW-0819">tRNA processing</keyword>
<comment type="cofactor">
    <cofactor evidence="1">
        <name>Mg(2+)</name>
        <dbReference type="ChEBI" id="CHEBI:18420"/>
    </cofactor>
</comment>
<dbReference type="Gene3D" id="1.10.3090.10">
    <property type="entry name" value="cca-adding enzyme, domain 2"/>
    <property type="match status" value="1"/>
</dbReference>
<evidence type="ECO:0000256" key="10">
    <source>
        <dbReference type="ARBA" id="ARBA00022884"/>
    </source>
</evidence>
<evidence type="ECO:0000256" key="5">
    <source>
        <dbReference type="ARBA" id="ARBA00022723"/>
    </source>
</evidence>
<keyword evidence="9" id="KW-0460">Magnesium</keyword>
<evidence type="ECO:0000256" key="8">
    <source>
        <dbReference type="ARBA" id="ARBA00022840"/>
    </source>
</evidence>
<keyword evidence="10 11" id="KW-0694">RNA-binding</keyword>
<dbReference type="Proteomes" id="UP001500227">
    <property type="component" value="Unassembled WGS sequence"/>
</dbReference>
<keyword evidence="8" id="KW-0067">ATP-binding</keyword>
<dbReference type="InterPro" id="IPR050124">
    <property type="entry name" value="tRNA_CCA-adding_enzyme"/>
</dbReference>
<dbReference type="Gene3D" id="3.30.460.10">
    <property type="entry name" value="Beta Polymerase, domain 2"/>
    <property type="match status" value="1"/>
</dbReference>
<evidence type="ECO:0000313" key="15">
    <source>
        <dbReference type="Proteomes" id="UP001500227"/>
    </source>
</evidence>
<dbReference type="InterPro" id="IPR043519">
    <property type="entry name" value="NT_sf"/>
</dbReference>
<evidence type="ECO:0000256" key="11">
    <source>
        <dbReference type="RuleBase" id="RU003953"/>
    </source>
</evidence>
<dbReference type="SUPFAM" id="SSF81891">
    <property type="entry name" value="Poly A polymerase C-terminal region-like"/>
    <property type="match status" value="1"/>
</dbReference>
<keyword evidence="15" id="KW-1185">Reference proteome</keyword>
<evidence type="ECO:0000256" key="9">
    <source>
        <dbReference type="ARBA" id="ARBA00022842"/>
    </source>
</evidence>
<keyword evidence="6" id="KW-0547">Nucleotide-binding</keyword>
<evidence type="ECO:0000256" key="1">
    <source>
        <dbReference type="ARBA" id="ARBA00001946"/>
    </source>
</evidence>
<comment type="caution">
    <text evidence="14">The sequence shown here is derived from an EMBL/GenBank/DDBJ whole genome shotgun (WGS) entry which is preliminary data.</text>
</comment>
<keyword evidence="7" id="KW-0692">RNA repair</keyword>
<dbReference type="PANTHER" id="PTHR47545:SF1">
    <property type="entry name" value="MULTIFUNCTIONAL CCA PROTEIN"/>
    <property type="match status" value="1"/>
</dbReference>
<keyword evidence="5" id="KW-0479">Metal-binding</keyword>
<dbReference type="Pfam" id="PF12627">
    <property type="entry name" value="PolyA_pol_RNAbd"/>
    <property type="match status" value="1"/>
</dbReference>
<keyword evidence="4" id="KW-0548">Nucleotidyltransferase</keyword>
<dbReference type="PIRSF" id="PIRSF000813">
    <property type="entry name" value="CCA_bact"/>
    <property type="match status" value="1"/>
</dbReference>
<dbReference type="RefSeq" id="WP_345370554.1">
    <property type="nucleotide sequence ID" value="NZ_BAABKD010000009.1"/>
</dbReference>
<reference evidence="15" key="1">
    <citation type="journal article" date="2019" name="Int. J. Syst. Evol. Microbiol.">
        <title>The Global Catalogue of Microorganisms (GCM) 10K type strain sequencing project: providing services to taxonomists for standard genome sequencing and annotation.</title>
        <authorList>
            <consortium name="The Broad Institute Genomics Platform"/>
            <consortium name="The Broad Institute Genome Sequencing Center for Infectious Disease"/>
            <person name="Wu L."/>
            <person name="Ma J."/>
        </authorList>
    </citation>
    <scope>NUCLEOTIDE SEQUENCE [LARGE SCALE GENOMIC DNA]</scope>
    <source>
        <strain evidence="15">JCM 18423</strain>
    </source>
</reference>
<name>A0ABP9M247_9BURK</name>
<proteinExistence type="inferred from homology"/>
<protein>
    <submittedName>
        <fullName evidence="14">CCA tRNA nucleotidyltransferase</fullName>
    </submittedName>
</protein>
<accession>A0ABP9M247</accession>
<evidence type="ECO:0000256" key="3">
    <source>
        <dbReference type="ARBA" id="ARBA00022694"/>
    </source>
</evidence>
<evidence type="ECO:0000256" key="2">
    <source>
        <dbReference type="ARBA" id="ARBA00022679"/>
    </source>
</evidence>
<comment type="similarity">
    <text evidence="11">Belongs to the tRNA nucleotidyltransferase/poly(A) polymerase family.</text>
</comment>
<keyword evidence="2 11" id="KW-0808">Transferase</keyword>
<feature type="domain" description="Poly A polymerase head" evidence="12">
    <location>
        <begin position="27"/>
        <end position="146"/>
    </location>
</feature>
<evidence type="ECO:0000256" key="6">
    <source>
        <dbReference type="ARBA" id="ARBA00022741"/>
    </source>
</evidence>
<dbReference type="CDD" id="cd05398">
    <property type="entry name" value="NT_ClassII-CCAase"/>
    <property type="match status" value="1"/>
</dbReference>
<evidence type="ECO:0000313" key="14">
    <source>
        <dbReference type="EMBL" id="GAA5089832.1"/>
    </source>
</evidence>